<dbReference type="Pfam" id="PF07238">
    <property type="entry name" value="PilZ"/>
    <property type="match status" value="1"/>
</dbReference>
<name>A0A0P6YHE2_9CHLR</name>
<dbReference type="GO" id="GO:0035438">
    <property type="term" value="F:cyclic-di-GMP binding"/>
    <property type="evidence" value="ECO:0007669"/>
    <property type="project" value="InterPro"/>
</dbReference>
<evidence type="ECO:0000313" key="2">
    <source>
        <dbReference type="EMBL" id="KPL89856.1"/>
    </source>
</evidence>
<sequence>MNERILQELRRLVAQNQPIQVLSFYQEFPITSPLILNRFAQGVLQANVQGPGAVCLCWQSQVWLLAAPPLEAVKARVLSFHLPSGRVELDAFSQASSAISRRMVVRVAPPEPLAVDLLDVQKSSPALLTDISMDGAGLMVPVQPPVKIGQNLHLRIHFPQGEVEARAQVNTLTQKGGHLRLSTVFTGPVTPKTALLQYIAERRRQLTAELEQLYQERLKQCADEEAGSL</sequence>
<keyword evidence="3" id="KW-1185">Reference proteome</keyword>
<dbReference type="InterPro" id="IPR009875">
    <property type="entry name" value="PilZ_domain"/>
</dbReference>
<dbReference type="AlphaFoldDB" id="A0A0P6YHE2"/>
<accession>A0A0P6YHE2</accession>
<protein>
    <recommendedName>
        <fullName evidence="1">PilZ domain-containing protein</fullName>
    </recommendedName>
</protein>
<dbReference type="Gene3D" id="2.40.10.220">
    <property type="entry name" value="predicted glycosyltransferase like domains"/>
    <property type="match status" value="1"/>
</dbReference>
<proteinExistence type="predicted"/>
<dbReference type="EMBL" id="LGCM01000014">
    <property type="protein sequence ID" value="KPL89856.1"/>
    <property type="molecule type" value="Genomic_DNA"/>
</dbReference>
<evidence type="ECO:0000313" key="3">
    <source>
        <dbReference type="Proteomes" id="UP000050501"/>
    </source>
</evidence>
<dbReference type="Proteomes" id="UP000050501">
    <property type="component" value="Unassembled WGS sequence"/>
</dbReference>
<comment type="caution">
    <text evidence="2">The sequence shown here is derived from an EMBL/GenBank/DDBJ whole genome shotgun (WGS) entry which is preliminary data.</text>
</comment>
<dbReference type="RefSeq" id="WP_062416981.1">
    <property type="nucleotide sequence ID" value="NZ_DF967974.1"/>
</dbReference>
<feature type="domain" description="PilZ" evidence="1">
    <location>
        <begin position="102"/>
        <end position="199"/>
    </location>
</feature>
<gene>
    <name evidence="2" type="ORF">ADN01_02950</name>
</gene>
<organism evidence="2 3">
    <name type="scientific">Levilinea saccharolytica</name>
    <dbReference type="NCBI Taxonomy" id="229921"/>
    <lineage>
        <taxon>Bacteria</taxon>
        <taxon>Bacillati</taxon>
        <taxon>Chloroflexota</taxon>
        <taxon>Anaerolineae</taxon>
        <taxon>Anaerolineales</taxon>
        <taxon>Anaerolineaceae</taxon>
        <taxon>Levilinea</taxon>
    </lineage>
</organism>
<dbReference type="STRING" id="229921.ADN01_02950"/>
<evidence type="ECO:0000259" key="1">
    <source>
        <dbReference type="Pfam" id="PF07238"/>
    </source>
</evidence>
<dbReference type="SUPFAM" id="SSF141371">
    <property type="entry name" value="PilZ domain-like"/>
    <property type="match status" value="1"/>
</dbReference>
<reference evidence="2 3" key="1">
    <citation type="submission" date="2015-07" db="EMBL/GenBank/DDBJ databases">
        <title>Genome sequence of Levilinea saccharolytica DSM 16555.</title>
        <authorList>
            <person name="Hemp J."/>
            <person name="Ward L.M."/>
            <person name="Pace L.A."/>
            <person name="Fischer W.W."/>
        </authorList>
    </citation>
    <scope>NUCLEOTIDE SEQUENCE [LARGE SCALE GENOMIC DNA]</scope>
    <source>
        <strain evidence="2 3">KIBI-1</strain>
    </source>
</reference>